<name>A0A562E0W8_RHORH</name>
<gene>
    <name evidence="1" type="ORF">L618_000300000850</name>
</gene>
<dbReference type="AlphaFoldDB" id="A0A562E0W8"/>
<accession>A0A562E0W8</accession>
<sequence length="41" mass="4675">MPEKGKFLMVNMGVATAHPSRAYMLRLPRLCSHVPECSRRC</sequence>
<reference evidence="1 2" key="1">
    <citation type="submission" date="2019-07" db="EMBL/GenBank/DDBJ databases">
        <title>Genome sequencing of lignin-degrading bacterial isolates.</title>
        <authorList>
            <person name="Gladden J."/>
        </authorList>
    </citation>
    <scope>NUCLEOTIDE SEQUENCE [LARGE SCALE GENOMIC DNA]</scope>
    <source>
        <strain evidence="1 2">J45</strain>
    </source>
</reference>
<protein>
    <submittedName>
        <fullName evidence="1">Uncharacterized protein</fullName>
    </submittedName>
</protein>
<evidence type="ECO:0000313" key="2">
    <source>
        <dbReference type="Proteomes" id="UP000317573"/>
    </source>
</evidence>
<evidence type="ECO:0000313" key="1">
    <source>
        <dbReference type="EMBL" id="TWH15511.1"/>
    </source>
</evidence>
<comment type="caution">
    <text evidence="1">The sequence shown here is derived from an EMBL/GenBank/DDBJ whole genome shotgun (WGS) entry which is preliminary data.</text>
</comment>
<dbReference type="EMBL" id="VLJT01000028">
    <property type="protein sequence ID" value="TWH15511.1"/>
    <property type="molecule type" value="Genomic_DNA"/>
</dbReference>
<proteinExistence type="predicted"/>
<dbReference type="Proteomes" id="UP000317573">
    <property type="component" value="Unassembled WGS sequence"/>
</dbReference>
<organism evidence="1 2">
    <name type="scientific">Rhodococcus rhodochrous J45</name>
    <dbReference type="NCBI Taxonomy" id="935266"/>
    <lineage>
        <taxon>Bacteria</taxon>
        <taxon>Bacillati</taxon>
        <taxon>Actinomycetota</taxon>
        <taxon>Actinomycetes</taxon>
        <taxon>Mycobacteriales</taxon>
        <taxon>Nocardiaceae</taxon>
        <taxon>Rhodococcus</taxon>
    </lineage>
</organism>